<dbReference type="EMBL" id="JAEOXF010000015">
    <property type="protein sequence ID" value="MBK4727513.1"/>
    <property type="molecule type" value="Genomic_DNA"/>
</dbReference>
<keyword evidence="2" id="KW-1185">Reference proteome</keyword>
<comment type="caution">
    <text evidence="1">The sequence shown here is derived from an EMBL/GenBank/DDBJ whole genome shotgun (WGS) entry which is preliminary data.</text>
</comment>
<gene>
    <name evidence="1" type="ORF">JJL49_19980</name>
</gene>
<dbReference type="Proteomes" id="UP000633731">
    <property type="component" value="Unassembled WGS sequence"/>
</dbReference>
<proteinExistence type="predicted"/>
<sequence>MMKKALLLLCLFLCACHACPLLPDTPITPGDFQLPATPAERVWSAIPPLPPPDALRPCCAFGYNIRTKLLGVPVPFYQLSNTVDPDNTGKHHYIDSWKSTLTTLMGINSEHNGIIYTRRGGFIDLAHVRDTADNTLWLFSQIWPVLGRATTIKMSDELGQRIIRLRQFSPPENTLARYNLSVSLAAYLAFQLAAWHEVAQWYGFESVPGYPETVSAFSPEDLYSNLLGARMATDILNAGGASSLPQYQYSMAQMLPKALAQLQAVSPQATRFHFDMLDGIWWNSHCRLPDKFLVRLRNYSVSHQRLPSRPADTVPELWLTLPDHFDHRPLSQFARLEIWHGDHMANLPSPRLMYSDDDFATLAQQAAKNDHHTLAKIGNQCD</sequence>
<name>A0ACC5RT68_ENTAG</name>
<reference evidence="1" key="1">
    <citation type="submission" date="2021-01" db="EMBL/GenBank/DDBJ databases">
        <title>Draft genome of Pantoea agglomerans Eh 335.</title>
        <authorList>
            <person name="Emsley S.A."/>
            <person name="Oline D.K."/>
            <person name="Saw J.H."/>
            <person name="Ushijima B."/>
            <person name="Videau P."/>
            <person name="Koyack M.J."/>
        </authorList>
    </citation>
    <scope>NUCLEOTIDE SEQUENCE</scope>
    <source>
        <strain evidence="1">Eh 335</strain>
    </source>
</reference>
<evidence type="ECO:0000313" key="2">
    <source>
        <dbReference type="Proteomes" id="UP000633731"/>
    </source>
</evidence>
<accession>A0ACC5RT68</accession>
<protein>
    <submittedName>
        <fullName evidence="1">DUF4056 domain-containing protein</fullName>
    </submittedName>
</protein>
<organism evidence="1 2">
    <name type="scientific">Enterobacter agglomerans</name>
    <name type="common">Erwinia herbicola</name>
    <name type="synonym">Pantoea agglomerans</name>
    <dbReference type="NCBI Taxonomy" id="549"/>
    <lineage>
        <taxon>Bacteria</taxon>
        <taxon>Pseudomonadati</taxon>
        <taxon>Pseudomonadota</taxon>
        <taxon>Gammaproteobacteria</taxon>
        <taxon>Enterobacterales</taxon>
        <taxon>Erwiniaceae</taxon>
        <taxon>Pantoea</taxon>
        <taxon>Pantoea agglomerans group</taxon>
    </lineage>
</organism>
<evidence type="ECO:0000313" key="1">
    <source>
        <dbReference type="EMBL" id="MBK4727513.1"/>
    </source>
</evidence>